<dbReference type="RefSeq" id="WP_155222926.1">
    <property type="nucleotide sequence ID" value="NZ_JADPFQ010000032.1"/>
</dbReference>
<protein>
    <submittedName>
        <fullName evidence="1">Uncharacterized protein</fullName>
    </submittedName>
</protein>
<name>A0A9X5ANX8_9FIRM</name>
<organism evidence="1 2">
    <name type="scientific">Turicibacter sanguinis</name>
    <dbReference type="NCBI Taxonomy" id="154288"/>
    <lineage>
        <taxon>Bacteria</taxon>
        <taxon>Bacillati</taxon>
        <taxon>Bacillota</taxon>
        <taxon>Erysipelotrichia</taxon>
        <taxon>Erysipelotrichales</taxon>
        <taxon>Turicibacteraceae</taxon>
        <taxon>Turicibacter</taxon>
    </lineage>
</organism>
<evidence type="ECO:0000313" key="1">
    <source>
        <dbReference type="EMBL" id="MTK21672.1"/>
    </source>
</evidence>
<dbReference type="Proteomes" id="UP000487649">
    <property type="component" value="Unassembled WGS sequence"/>
</dbReference>
<accession>A0A9X5ANX8</accession>
<dbReference type="AlphaFoldDB" id="A0A9X5ANX8"/>
<dbReference type="EMBL" id="WMQE01000020">
    <property type="protein sequence ID" value="MTK21672.1"/>
    <property type="molecule type" value="Genomic_DNA"/>
</dbReference>
<gene>
    <name evidence="1" type="ORF">GMA92_09595</name>
</gene>
<sequence>MYNKTFDLNSDMIYQQIKNEGEYNVNEIYDLKYEEYVFRPFKQYFDQAQDIATLLLQEVGQNLSFDKLFNVKLGMSIHCQNLYRVFYSNFFMEMGVNIHEFSIKEFQSLCIEQGLEFSDVYWEEGLLSLCWKTKEPVYLQDAAHLVRTIQEFLAFIDSLGIEGFYFDDLHSEFSVFRGRGLTWNRELFETYGNKTEYRRCQLKDASYGLLQEDGTVECYDASGNLISYGINE</sequence>
<evidence type="ECO:0000313" key="2">
    <source>
        <dbReference type="Proteomes" id="UP000487649"/>
    </source>
</evidence>
<reference evidence="1 2" key="1">
    <citation type="journal article" date="2019" name="Nat. Med.">
        <title>A library of human gut bacterial isolates paired with longitudinal multiomics data enables mechanistic microbiome research.</title>
        <authorList>
            <person name="Poyet M."/>
            <person name="Groussin M."/>
            <person name="Gibbons S.M."/>
            <person name="Avila-Pacheco J."/>
            <person name="Jiang X."/>
            <person name="Kearney S.M."/>
            <person name="Perrotta A.R."/>
            <person name="Berdy B."/>
            <person name="Zhao S."/>
            <person name="Lieberman T.D."/>
            <person name="Swanson P.K."/>
            <person name="Smith M."/>
            <person name="Roesemann S."/>
            <person name="Alexander J.E."/>
            <person name="Rich S.A."/>
            <person name="Livny J."/>
            <person name="Vlamakis H."/>
            <person name="Clish C."/>
            <person name="Bullock K."/>
            <person name="Deik A."/>
            <person name="Scott J."/>
            <person name="Pierce K.A."/>
            <person name="Xavier R.J."/>
            <person name="Alm E.J."/>
        </authorList>
    </citation>
    <scope>NUCLEOTIDE SEQUENCE [LARGE SCALE GENOMIC DNA]</scope>
    <source>
        <strain evidence="1 2">BIOML-A198</strain>
    </source>
</reference>
<comment type="caution">
    <text evidence="1">The sequence shown here is derived from an EMBL/GenBank/DDBJ whole genome shotgun (WGS) entry which is preliminary data.</text>
</comment>
<proteinExistence type="predicted"/>